<dbReference type="CDD" id="cd01149">
    <property type="entry name" value="HutB"/>
    <property type="match status" value="1"/>
</dbReference>
<sequence length="271" mass="29270" precursor="true">MKKWLLLILCSAMSFVSSANERIVTIGGDITEIVFALGSGEQIIARDSTSLVPEQVKALPDVGYMRMLNPEGILSVKPTLIITNELARPSLALRRIKEAGVTVKTITGTHSLEAINEKIDTIATILNKQKEGDQLKEKLTLSISQIPTTPIDKKVIYIMSHGGVVPMAAGQNTAADTIISLVGGKNAMQGFTSYRPLSQEGVIASQPDILLVTKEGIKGIGGIEKLWNLPGIKYTPAGKNKHYVVVDDMGLLGFTLSTPEVMHQIRQALEQ</sequence>
<proteinExistence type="predicted"/>
<keyword evidence="1" id="KW-0732">Signal</keyword>
<dbReference type="RefSeq" id="WP_072062568.1">
    <property type="nucleotide sequence ID" value="NZ_CVRY01000001.1"/>
</dbReference>
<protein>
    <submittedName>
        <fullName evidence="3">Hemin-binding periplasmic protein HmuT</fullName>
    </submittedName>
</protein>
<reference evidence="4" key="1">
    <citation type="submission" date="2015-06" db="EMBL/GenBank/DDBJ databases">
        <authorList>
            <person name="Urmite Genomes"/>
        </authorList>
    </citation>
    <scope>NUCLEOTIDE SEQUENCE [LARGE SCALE GENOMIC DNA]</scope>
    <source>
        <strain evidence="4">CSUR P1867</strain>
    </source>
</reference>
<dbReference type="Gene3D" id="3.40.50.1980">
    <property type="entry name" value="Nitrogenase molybdenum iron protein domain"/>
    <property type="match status" value="2"/>
</dbReference>
<dbReference type="InterPro" id="IPR002491">
    <property type="entry name" value="ABC_transptr_periplasmic_BD"/>
</dbReference>
<evidence type="ECO:0000313" key="3">
    <source>
        <dbReference type="EMBL" id="CRL58931.1"/>
    </source>
</evidence>
<dbReference type="Pfam" id="PF01497">
    <property type="entry name" value="Peripla_BP_2"/>
    <property type="match status" value="1"/>
</dbReference>
<dbReference type="PANTHER" id="PTHR30535:SF4">
    <property type="entry name" value="HEMIN-BINDING PERIPLASMIC PROTEIN HMUT"/>
    <property type="match status" value="1"/>
</dbReference>
<dbReference type="EMBL" id="CVRY01000001">
    <property type="protein sequence ID" value="CRL58931.1"/>
    <property type="molecule type" value="Genomic_DNA"/>
</dbReference>
<dbReference type="SUPFAM" id="SSF53807">
    <property type="entry name" value="Helical backbone' metal receptor"/>
    <property type="match status" value="1"/>
</dbReference>
<name>A0A0G4PZT4_9GAMM</name>
<dbReference type="InterPro" id="IPR050902">
    <property type="entry name" value="ABC_Transporter_SBP"/>
</dbReference>
<evidence type="ECO:0000256" key="1">
    <source>
        <dbReference type="SAM" id="SignalP"/>
    </source>
</evidence>
<dbReference type="AlphaFoldDB" id="A0A0G4PZT4"/>
<dbReference type="Proteomes" id="UP000183920">
    <property type="component" value="Unassembled WGS sequence"/>
</dbReference>
<evidence type="ECO:0000313" key="4">
    <source>
        <dbReference type="Proteomes" id="UP000183920"/>
    </source>
</evidence>
<feature type="chain" id="PRO_5005195744" evidence="1">
    <location>
        <begin position="20"/>
        <end position="271"/>
    </location>
</feature>
<dbReference type="PROSITE" id="PS50983">
    <property type="entry name" value="FE_B12_PBP"/>
    <property type="match status" value="1"/>
</dbReference>
<accession>A0A0G4PZT4</accession>
<dbReference type="PANTHER" id="PTHR30535">
    <property type="entry name" value="VITAMIN B12-BINDING PROTEIN"/>
    <property type="match status" value="1"/>
</dbReference>
<evidence type="ECO:0000259" key="2">
    <source>
        <dbReference type="PROSITE" id="PS50983"/>
    </source>
</evidence>
<feature type="signal peptide" evidence="1">
    <location>
        <begin position="1"/>
        <end position="19"/>
    </location>
</feature>
<feature type="domain" description="Fe/B12 periplasmic-binding" evidence="2">
    <location>
        <begin position="22"/>
        <end position="271"/>
    </location>
</feature>
<gene>
    <name evidence="3" type="primary">hmuT</name>
    <name evidence="3" type="ORF">BN1804_00099</name>
</gene>
<organism evidence="3 4">
    <name type="scientific">Proteus penneri</name>
    <dbReference type="NCBI Taxonomy" id="102862"/>
    <lineage>
        <taxon>Bacteria</taxon>
        <taxon>Pseudomonadati</taxon>
        <taxon>Pseudomonadota</taxon>
        <taxon>Gammaproteobacteria</taxon>
        <taxon>Enterobacterales</taxon>
        <taxon>Morganellaceae</taxon>
        <taxon>Proteus</taxon>
    </lineage>
</organism>